<organism evidence="1 2">
    <name type="scientific">Flavobacterium magnum</name>
    <dbReference type="NCBI Taxonomy" id="2162713"/>
    <lineage>
        <taxon>Bacteria</taxon>
        <taxon>Pseudomonadati</taxon>
        <taxon>Bacteroidota</taxon>
        <taxon>Flavobacteriia</taxon>
        <taxon>Flavobacteriales</taxon>
        <taxon>Flavobacteriaceae</taxon>
        <taxon>Flavobacterium</taxon>
    </lineage>
</organism>
<gene>
    <name evidence="1" type="ORF">HYN48_14280</name>
</gene>
<dbReference type="EMBL" id="CP028811">
    <property type="protein sequence ID" value="AWA31166.1"/>
    <property type="molecule type" value="Genomic_DNA"/>
</dbReference>
<proteinExistence type="predicted"/>
<accession>A0A2S0RHM8</accession>
<dbReference type="AlphaFoldDB" id="A0A2S0RHM8"/>
<dbReference type="KEGG" id="fmg:HYN48_14280"/>
<dbReference type="Proteomes" id="UP000244193">
    <property type="component" value="Chromosome"/>
</dbReference>
<evidence type="ECO:0000313" key="1">
    <source>
        <dbReference type="EMBL" id="AWA31166.1"/>
    </source>
</evidence>
<sequence>MLFCQAFIPVDADTNEFIEDVDFSLFKKGVTMYSGITSANGVTEINTGIDFDSISFTRVDYNTLGISRQHLDSVVFLSKKTIYLDEVVVSYKKDKQLVLGESNRFIKKQSRTMAKDLLYGMVLNNDFDKKLSVEKIIFYVEEVKLKTAYKLNFYYIEESIPNRGTQIANIGEKMFSTDVLYLMPNQKGKIEIDTRSYGLEFPKGSLFLSCQLIDYYDQDMKIIAPSIDQQTRLKFQISYKTNFYSRGINYISKELTPELLNINFMINYDFANQFYKKPPKSIRATPAIILCESEIEE</sequence>
<protein>
    <submittedName>
        <fullName evidence="1">Uncharacterized protein</fullName>
    </submittedName>
</protein>
<name>A0A2S0RHM8_9FLAO</name>
<evidence type="ECO:0000313" key="2">
    <source>
        <dbReference type="Proteomes" id="UP000244193"/>
    </source>
</evidence>
<keyword evidence="2" id="KW-1185">Reference proteome</keyword>
<reference evidence="1 2" key="1">
    <citation type="submission" date="2018-04" db="EMBL/GenBank/DDBJ databases">
        <title>Genome sequencing of Flavobacterium sp. HYN0048.</title>
        <authorList>
            <person name="Yi H."/>
            <person name="Baek C."/>
        </authorList>
    </citation>
    <scope>NUCLEOTIDE SEQUENCE [LARGE SCALE GENOMIC DNA]</scope>
    <source>
        <strain evidence="1 2">HYN0048</strain>
    </source>
</reference>